<reference evidence="2 3" key="1">
    <citation type="submission" date="2021-06" db="EMBL/GenBank/DDBJ databases">
        <title>A haploid diamondback moth (Plutella xylostella L.) genome assembly resolves 31 chromosomes and identifies a diamide resistance mutation.</title>
        <authorList>
            <person name="Ward C.M."/>
            <person name="Perry K.D."/>
            <person name="Baker G."/>
            <person name="Powis K."/>
            <person name="Heckel D.G."/>
            <person name="Baxter S.W."/>
        </authorList>
    </citation>
    <scope>NUCLEOTIDE SEQUENCE [LARGE SCALE GENOMIC DNA]</scope>
    <source>
        <strain evidence="2 3">LV</strain>
        <tissue evidence="2">Single pupa</tissue>
    </source>
</reference>
<feature type="signal peptide" evidence="1">
    <location>
        <begin position="1"/>
        <end position="31"/>
    </location>
</feature>
<dbReference type="Proteomes" id="UP000823941">
    <property type="component" value="Chromosome 9"/>
</dbReference>
<evidence type="ECO:0000256" key="1">
    <source>
        <dbReference type="SAM" id="SignalP"/>
    </source>
</evidence>
<proteinExistence type="predicted"/>
<protein>
    <submittedName>
        <fullName evidence="2">Uncharacterized protein</fullName>
    </submittedName>
</protein>
<sequence>MRHSPVCEPDVLLPLLPLLLLLLLPLPLLLSHPLSHPRAGDASASCGHNIRGLSIII</sequence>
<comment type="caution">
    <text evidence="2">The sequence shown here is derived from an EMBL/GenBank/DDBJ whole genome shotgun (WGS) entry which is preliminary data.</text>
</comment>
<gene>
    <name evidence="2" type="ORF">JYU34_006246</name>
</gene>
<dbReference type="EMBL" id="JAHIBW010000009">
    <property type="protein sequence ID" value="KAG7307682.1"/>
    <property type="molecule type" value="Genomic_DNA"/>
</dbReference>
<keyword evidence="1" id="KW-0732">Signal</keyword>
<evidence type="ECO:0000313" key="3">
    <source>
        <dbReference type="Proteomes" id="UP000823941"/>
    </source>
</evidence>
<name>A0ABQ7QRM1_PLUXY</name>
<feature type="chain" id="PRO_5047208291" evidence="1">
    <location>
        <begin position="32"/>
        <end position="57"/>
    </location>
</feature>
<keyword evidence="3" id="KW-1185">Reference proteome</keyword>
<evidence type="ECO:0000313" key="2">
    <source>
        <dbReference type="EMBL" id="KAG7307682.1"/>
    </source>
</evidence>
<organism evidence="2 3">
    <name type="scientific">Plutella xylostella</name>
    <name type="common">Diamondback moth</name>
    <name type="synonym">Plutella maculipennis</name>
    <dbReference type="NCBI Taxonomy" id="51655"/>
    <lineage>
        <taxon>Eukaryota</taxon>
        <taxon>Metazoa</taxon>
        <taxon>Ecdysozoa</taxon>
        <taxon>Arthropoda</taxon>
        <taxon>Hexapoda</taxon>
        <taxon>Insecta</taxon>
        <taxon>Pterygota</taxon>
        <taxon>Neoptera</taxon>
        <taxon>Endopterygota</taxon>
        <taxon>Lepidoptera</taxon>
        <taxon>Glossata</taxon>
        <taxon>Ditrysia</taxon>
        <taxon>Yponomeutoidea</taxon>
        <taxon>Plutellidae</taxon>
        <taxon>Plutella</taxon>
    </lineage>
</organism>
<accession>A0ABQ7QRM1</accession>